<dbReference type="PANTHER" id="PTHR37825:SF1">
    <property type="entry name" value="TRNA(MET) CYTIDINE ACETATE LIGASE"/>
    <property type="match status" value="1"/>
</dbReference>
<dbReference type="InterPro" id="IPR008513">
    <property type="entry name" value="tRNA(Met)_cyd_acetate_ligase"/>
</dbReference>
<keyword evidence="3" id="KW-0547">Nucleotide-binding</keyword>
<dbReference type="GO" id="GO:0005524">
    <property type="term" value="F:ATP binding"/>
    <property type="evidence" value="ECO:0007669"/>
    <property type="project" value="UniProtKB-KW"/>
</dbReference>
<dbReference type="GO" id="GO:0005737">
    <property type="term" value="C:cytoplasm"/>
    <property type="evidence" value="ECO:0007669"/>
    <property type="project" value="UniProtKB-SubCell"/>
</dbReference>
<accession>A0A7V7RPQ9</accession>
<dbReference type="GO" id="GO:0016879">
    <property type="term" value="F:ligase activity, forming carbon-nitrogen bonds"/>
    <property type="evidence" value="ECO:0007669"/>
    <property type="project" value="UniProtKB-UniRule"/>
</dbReference>
<dbReference type="RefSeq" id="WP_151571968.1">
    <property type="nucleotide sequence ID" value="NZ_WBOT01000001.1"/>
</dbReference>
<comment type="subcellular location">
    <subcellularLocation>
        <location evidence="3">Cytoplasm</location>
    </subcellularLocation>
</comment>
<dbReference type="SUPFAM" id="SSF52374">
    <property type="entry name" value="Nucleotidylyl transferase"/>
    <property type="match status" value="1"/>
</dbReference>
<feature type="binding site" evidence="3">
    <location>
        <position position="162"/>
    </location>
    <ligand>
        <name>ATP</name>
        <dbReference type="ChEBI" id="CHEBI:30616"/>
    </ligand>
</feature>
<comment type="similarity">
    <text evidence="3">Belongs to the TmcAL family.</text>
</comment>
<feature type="binding site" evidence="3">
    <location>
        <position position="187"/>
    </location>
    <ligand>
        <name>ATP</name>
        <dbReference type="ChEBI" id="CHEBI:30616"/>
    </ligand>
</feature>
<keyword evidence="3" id="KW-0963">Cytoplasm</keyword>
<keyword evidence="3" id="KW-0067">ATP-binding</keyword>
<sequence length="402" mass="45290">MEAVGVVVEYNPFHNGHAYHLRAAKQTSGANIVIAVMSGSFLQRGEPAFASKWTRAEMALRAGADIVFELPYQFAVQQADTFAAGAVSILEAARCKSLCFGSESGDISKFHHAAVFFSQHEEEYQASIRQFLEKGNSYPKAASLAAQKLQKNEDTLDLSQPNNILGYQYVNSIIKQNASIKPLTIKRKNADYHDQSFTSDDIASATSIRKALFADEGTIEDISPFVPQSTYKLMLFYQKTYGIFHHWELYWPLLQYRLLHLKAHELSTIYEMEEGLENRFLAAALKADSFHHFMTLIKTKRYTWTRLQRACVHILTNSSKEDMKGHEKADYLRLLGMTENGRSYLNKYKNDLGLPLVSRISANQSAGLALDIKASRVYALATGLMNKKAFISQDFTQSPIIL</sequence>
<keyword evidence="5" id="KW-1185">Reference proteome</keyword>
<keyword evidence="2 3" id="KW-0819">tRNA processing</keyword>
<evidence type="ECO:0000313" key="4">
    <source>
        <dbReference type="EMBL" id="KAB2335303.1"/>
    </source>
</evidence>
<evidence type="ECO:0000313" key="5">
    <source>
        <dbReference type="Proteomes" id="UP000441354"/>
    </source>
</evidence>
<proteinExistence type="inferred from homology"/>
<dbReference type="Gene3D" id="3.40.50.620">
    <property type="entry name" value="HUPs"/>
    <property type="match status" value="1"/>
</dbReference>
<reference evidence="4 5" key="1">
    <citation type="journal article" date="2014" name="Arch. Microbiol.">
        <title>Bacillus mesophilum sp. nov., strain IITR-54T, a novel 4-chlorobiphenyl dechlorinating bacterium.</title>
        <authorList>
            <person name="Manickam N."/>
            <person name="Singh N.K."/>
            <person name="Bajaj A."/>
            <person name="Kumar R.M."/>
            <person name="Kaur G."/>
            <person name="Kaur N."/>
            <person name="Bala M."/>
            <person name="Kumar A."/>
            <person name="Mayilraj S."/>
        </authorList>
    </citation>
    <scope>NUCLEOTIDE SEQUENCE [LARGE SCALE GENOMIC DNA]</scope>
    <source>
        <strain evidence="4 5">IITR-54</strain>
    </source>
</reference>
<name>A0A7V7RPQ9_9BACI</name>
<keyword evidence="1 3" id="KW-0436">Ligase</keyword>
<dbReference type="EMBL" id="WBOT01000001">
    <property type="protein sequence ID" value="KAB2335303.1"/>
    <property type="molecule type" value="Genomic_DNA"/>
</dbReference>
<comment type="caution">
    <text evidence="4">The sequence shown here is derived from an EMBL/GenBank/DDBJ whole genome shotgun (WGS) entry which is preliminary data.</text>
</comment>
<dbReference type="NCBIfam" id="NF010191">
    <property type="entry name" value="PRK13670.1"/>
    <property type="match status" value="1"/>
</dbReference>
<dbReference type="Proteomes" id="UP000441354">
    <property type="component" value="Unassembled WGS sequence"/>
</dbReference>
<comment type="caution">
    <text evidence="3">Lacks conserved residue(s) required for the propagation of feature annotation.</text>
</comment>
<evidence type="ECO:0000256" key="3">
    <source>
        <dbReference type="HAMAP-Rule" id="MF_01539"/>
    </source>
</evidence>
<evidence type="ECO:0000256" key="1">
    <source>
        <dbReference type="ARBA" id="ARBA00022598"/>
    </source>
</evidence>
<organism evidence="4 5">
    <name type="scientific">Bacillus mesophilum</name>
    <dbReference type="NCBI Taxonomy" id="1071718"/>
    <lineage>
        <taxon>Bacteria</taxon>
        <taxon>Bacillati</taxon>
        <taxon>Bacillota</taxon>
        <taxon>Bacilli</taxon>
        <taxon>Bacillales</taxon>
        <taxon>Bacillaceae</taxon>
        <taxon>Bacillus</taxon>
    </lineage>
</organism>
<dbReference type="AlphaFoldDB" id="A0A7V7RPQ9"/>
<keyword evidence="3" id="KW-0820">tRNA-binding</keyword>
<dbReference type="EC" id="6.3.4.-" evidence="3"/>
<dbReference type="PANTHER" id="PTHR37825">
    <property type="entry name" value="TRNA(MET) CYTIDINE ACETATE LIGASE"/>
    <property type="match status" value="1"/>
</dbReference>
<comment type="function">
    <text evidence="3">Catalyzes the formation of N(4)-acetylcytidine (ac(4)C) at the wobble position of elongator tRNA(Met), using acetate and ATP as substrates. First activates an acetate ion to form acetyladenylate (Ac-AMP) and then transfers the acetyl group to tRNA to form ac(4)C34.</text>
</comment>
<dbReference type="HAMAP" id="MF_01539">
    <property type="entry name" value="TmcAL"/>
    <property type="match status" value="1"/>
</dbReference>
<dbReference type="Pfam" id="PF05636">
    <property type="entry name" value="HIGH_NTase1"/>
    <property type="match status" value="1"/>
</dbReference>
<dbReference type="GO" id="GO:0016740">
    <property type="term" value="F:transferase activity"/>
    <property type="evidence" value="ECO:0007669"/>
    <property type="project" value="UniProtKB-KW"/>
</dbReference>
<evidence type="ECO:0000256" key="2">
    <source>
        <dbReference type="ARBA" id="ARBA00022694"/>
    </source>
</evidence>
<feature type="binding site" evidence="3">
    <location>
        <position position="101"/>
    </location>
    <ligand>
        <name>ATP</name>
        <dbReference type="ChEBI" id="CHEBI:30616"/>
    </ligand>
</feature>
<dbReference type="InterPro" id="IPR014729">
    <property type="entry name" value="Rossmann-like_a/b/a_fold"/>
</dbReference>
<keyword evidence="3" id="KW-0694">RNA-binding</keyword>
<dbReference type="GO" id="GO:0006400">
    <property type="term" value="P:tRNA modification"/>
    <property type="evidence" value="ECO:0007669"/>
    <property type="project" value="UniProtKB-UniRule"/>
</dbReference>
<feature type="binding site" evidence="3">
    <location>
        <begin position="7"/>
        <end position="20"/>
    </location>
    <ligand>
        <name>ATP</name>
        <dbReference type="ChEBI" id="CHEBI:30616"/>
    </ligand>
</feature>
<protein>
    <recommendedName>
        <fullName evidence="3">tRNA(Met) cytidine acetate ligase</fullName>
        <ecNumber evidence="3">6.3.4.-</ecNumber>
    </recommendedName>
</protein>
<dbReference type="GO" id="GO:0000049">
    <property type="term" value="F:tRNA binding"/>
    <property type="evidence" value="ECO:0007669"/>
    <property type="project" value="UniProtKB-KW"/>
</dbReference>
<dbReference type="OrthoDB" id="9769796at2"/>
<gene>
    <name evidence="3" type="primary">tmcAL</name>
    <name evidence="4" type="ORF">F7732_01670</name>
</gene>
<comment type="catalytic activity">
    <reaction evidence="3">
        <text>cytidine(34) in elongator tRNA(Met) + acetate + ATP = N(4)-acetylcytidine(34) in elongator tRNA(Met) + AMP + diphosphate</text>
        <dbReference type="Rhea" id="RHEA:58144"/>
        <dbReference type="Rhea" id="RHEA-COMP:10693"/>
        <dbReference type="Rhea" id="RHEA-COMP:10694"/>
        <dbReference type="ChEBI" id="CHEBI:30089"/>
        <dbReference type="ChEBI" id="CHEBI:30616"/>
        <dbReference type="ChEBI" id="CHEBI:33019"/>
        <dbReference type="ChEBI" id="CHEBI:74900"/>
        <dbReference type="ChEBI" id="CHEBI:82748"/>
        <dbReference type="ChEBI" id="CHEBI:456215"/>
    </reaction>
</comment>
<keyword evidence="4" id="KW-0808">Transferase</keyword>